<reference evidence="2" key="2">
    <citation type="submission" date="2021-04" db="EMBL/GenBank/DDBJ databases">
        <authorList>
            <person name="Gilroy R."/>
        </authorList>
    </citation>
    <scope>NUCLEOTIDE SEQUENCE</scope>
    <source>
        <strain evidence="2">ChiSjej1B19-5720</strain>
    </source>
</reference>
<organism evidence="2 3">
    <name type="scientific">Candidatus Blautia faecavium</name>
    <dbReference type="NCBI Taxonomy" id="2838487"/>
    <lineage>
        <taxon>Bacteria</taxon>
        <taxon>Bacillati</taxon>
        <taxon>Bacillota</taxon>
        <taxon>Clostridia</taxon>
        <taxon>Lachnospirales</taxon>
        <taxon>Lachnospiraceae</taxon>
        <taxon>Blautia</taxon>
    </lineage>
</organism>
<protein>
    <submittedName>
        <fullName evidence="2">Uncharacterized protein</fullName>
    </submittedName>
</protein>
<gene>
    <name evidence="2" type="ORF">IAA06_07390</name>
</gene>
<accession>A0A9D2RWK5</accession>
<evidence type="ECO:0000313" key="2">
    <source>
        <dbReference type="EMBL" id="HJB28604.1"/>
    </source>
</evidence>
<reference evidence="2" key="1">
    <citation type="journal article" date="2021" name="PeerJ">
        <title>Extensive microbial diversity within the chicken gut microbiome revealed by metagenomics and culture.</title>
        <authorList>
            <person name="Gilroy R."/>
            <person name="Ravi A."/>
            <person name="Getino M."/>
            <person name="Pursley I."/>
            <person name="Horton D.L."/>
            <person name="Alikhan N.F."/>
            <person name="Baker D."/>
            <person name="Gharbi K."/>
            <person name="Hall N."/>
            <person name="Watson M."/>
            <person name="Adriaenssens E.M."/>
            <person name="Foster-Nyarko E."/>
            <person name="Jarju S."/>
            <person name="Secka A."/>
            <person name="Antonio M."/>
            <person name="Oren A."/>
            <person name="Chaudhuri R.R."/>
            <person name="La Ragione R."/>
            <person name="Hildebrand F."/>
            <person name="Pallen M.J."/>
        </authorList>
    </citation>
    <scope>NUCLEOTIDE SEQUENCE</scope>
    <source>
        <strain evidence="2">ChiSjej1B19-5720</strain>
    </source>
</reference>
<feature type="compositionally biased region" description="Basic and acidic residues" evidence="1">
    <location>
        <begin position="11"/>
        <end position="23"/>
    </location>
</feature>
<proteinExistence type="predicted"/>
<sequence>MQVEDAVQRNPAEEELREKSYEHGLPEYLQQDLDAFKEGLKNGSSLMDCLWGELYGSINVAEINDGIITPEHADYLRQKFLWGGGKNSL</sequence>
<dbReference type="Proteomes" id="UP000823842">
    <property type="component" value="Unassembled WGS sequence"/>
</dbReference>
<dbReference type="EMBL" id="DWYZ01000144">
    <property type="protein sequence ID" value="HJB28604.1"/>
    <property type="molecule type" value="Genomic_DNA"/>
</dbReference>
<name>A0A9D2RWK5_9FIRM</name>
<evidence type="ECO:0000313" key="3">
    <source>
        <dbReference type="Proteomes" id="UP000823842"/>
    </source>
</evidence>
<evidence type="ECO:0000256" key="1">
    <source>
        <dbReference type="SAM" id="MobiDB-lite"/>
    </source>
</evidence>
<feature type="region of interest" description="Disordered" evidence="1">
    <location>
        <begin position="1"/>
        <end position="23"/>
    </location>
</feature>
<dbReference type="AlphaFoldDB" id="A0A9D2RWK5"/>
<comment type="caution">
    <text evidence="2">The sequence shown here is derived from an EMBL/GenBank/DDBJ whole genome shotgun (WGS) entry which is preliminary data.</text>
</comment>